<name>A0ABX7EID7_9ACTN</name>
<accession>A0ABX7EID7</accession>
<feature type="region of interest" description="Disordered" evidence="1">
    <location>
        <begin position="220"/>
        <end position="242"/>
    </location>
</feature>
<sequence>MSEDHRTTAPPGLRRALVAAVAACLVVGAASFAVGRSTAPETTAAAGAEPVARQSAVPCQGGTYTWFGVREEPLLTGVSRASQKGEETPLAAVARPRKAVDTPRGAGVDTRRTLHSLALHIGEAELGDGDADKDSLAFADPSRPYDLDDGGVEVDGDGVGTVEWAQVTTVTGQFRLECGDGRTVHGQAESWTVDGAGVLDCQEPLTDATSTARDAALLACGGDEPANTGGKPEAPEDARKTS</sequence>
<reference evidence="2 3" key="1">
    <citation type="submission" date="2020-03" db="EMBL/GenBank/DDBJ databases">
        <title>Genome mining and metabolic profiling illuminate the polycyclic tetramate macrolactams from Streptomyces koyangensis SCSIO 5802.</title>
        <authorList>
            <person name="Ding W."/>
        </authorList>
    </citation>
    <scope>NUCLEOTIDE SEQUENCE [LARGE SCALE GENOMIC DNA]</scope>
    <source>
        <strain evidence="2 3">SCSIO 5802</strain>
    </source>
</reference>
<evidence type="ECO:0008006" key="4">
    <source>
        <dbReference type="Google" id="ProtNLM"/>
    </source>
</evidence>
<dbReference type="Proteomes" id="UP000596311">
    <property type="component" value="Chromosome"/>
</dbReference>
<feature type="compositionally biased region" description="Basic and acidic residues" evidence="1">
    <location>
        <begin position="233"/>
        <end position="242"/>
    </location>
</feature>
<evidence type="ECO:0000256" key="1">
    <source>
        <dbReference type="SAM" id="MobiDB-lite"/>
    </source>
</evidence>
<keyword evidence="3" id="KW-1185">Reference proteome</keyword>
<evidence type="ECO:0000313" key="3">
    <source>
        <dbReference type="Proteomes" id="UP000596311"/>
    </source>
</evidence>
<organism evidence="2 3">
    <name type="scientific">Streptomyces koyangensis</name>
    <dbReference type="NCBI Taxonomy" id="188770"/>
    <lineage>
        <taxon>Bacteria</taxon>
        <taxon>Bacillati</taxon>
        <taxon>Actinomycetota</taxon>
        <taxon>Actinomycetes</taxon>
        <taxon>Kitasatosporales</taxon>
        <taxon>Streptomycetaceae</taxon>
        <taxon>Streptomyces</taxon>
        <taxon>Streptomyces aurantiacus group</taxon>
    </lineage>
</organism>
<feature type="region of interest" description="Disordered" evidence="1">
    <location>
        <begin position="79"/>
        <end position="107"/>
    </location>
</feature>
<dbReference type="RefSeq" id="WP_203215546.1">
    <property type="nucleotide sequence ID" value="NZ_CP049945.1"/>
</dbReference>
<dbReference type="EMBL" id="CP049945">
    <property type="protein sequence ID" value="QRF04403.1"/>
    <property type="molecule type" value="Genomic_DNA"/>
</dbReference>
<proteinExistence type="predicted"/>
<protein>
    <recommendedName>
        <fullName evidence="4">Secreted protein</fullName>
    </recommendedName>
</protein>
<evidence type="ECO:0000313" key="2">
    <source>
        <dbReference type="EMBL" id="QRF04403.1"/>
    </source>
</evidence>
<gene>
    <name evidence="2" type="ORF">G9U55_21000</name>
</gene>